<protein>
    <submittedName>
        <fullName evidence="1">Uncharacterized protein</fullName>
    </submittedName>
</protein>
<dbReference type="AlphaFoldDB" id="A0A183LV91"/>
<evidence type="ECO:0000313" key="2">
    <source>
        <dbReference type="Proteomes" id="UP000277204"/>
    </source>
</evidence>
<dbReference type="Proteomes" id="UP000277204">
    <property type="component" value="Unassembled WGS sequence"/>
</dbReference>
<evidence type="ECO:0000313" key="1">
    <source>
        <dbReference type="EMBL" id="VDO77739.1"/>
    </source>
</evidence>
<dbReference type="EMBL" id="UZAI01003172">
    <property type="protein sequence ID" value="VDO77739.1"/>
    <property type="molecule type" value="Genomic_DNA"/>
</dbReference>
<keyword evidence="2" id="KW-1185">Reference proteome</keyword>
<accession>A0A183LV91</accession>
<reference evidence="1 2" key="1">
    <citation type="submission" date="2018-11" db="EMBL/GenBank/DDBJ databases">
        <authorList>
            <consortium name="Pathogen Informatics"/>
        </authorList>
    </citation>
    <scope>NUCLEOTIDE SEQUENCE [LARGE SCALE GENOMIC DNA]</scope>
    <source>
        <strain evidence="1 2">Zambia</strain>
    </source>
</reference>
<name>A0A183LV91_9TREM</name>
<gene>
    <name evidence="1" type="ORF">SMRZ_LOCUS7716</name>
</gene>
<sequence length="70" mass="8685">MKYYYCYCCYERCLIFFVEIFVLFDKRNKKQQIYSIAQLTFLQLIHIHQQLILYMFYASKVDNYHTGSFV</sequence>
<proteinExistence type="predicted"/>
<organism evidence="1 2">
    <name type="scientific">Schistosoma margrebowiei</name>
    <dbReference type="NCBI Taxonomy" id="48269"/>
    <lineage>
        <taxon>Eukaryota</taxon>
        <taxon>Metazoa</taxon>
        <taxon>Spiralia</taxon>
        <taxon>Lophotrochozoa</taxon>
        <taxon>Platyhelminthes</taxon>
        <taxon>Trematoda</taxon>
        <taxon>Digenea</taxon>
        <taxon>Strigeidida</taxon>
        <taxon>Schistosomatoidea</taxon>
        <taxon>Schistosomatidae</taxon>
        <taxon>Schistosoma</taxon>
    </lineage>
</organism>